<name>A0A0B5AT37_9BACL</name>
<sequence length="247" mass="28973">MVTKKMGMLILSCILLSGAAMVPLEKNPVLAESSVTDVKAFLEKDMEVMTAQIPFVYESNVYTMALPGEMKSQELANVFLNTDGIEPEFWDNMNTLNQQIREINSSFSMEEDVAKKKAIYEQQLIPKLDVLHTFIESGEEKFLAMERKKKEDETYSDYLYNLNYENDGFDYSHIKDYMDVQRLLIYAYQELYKYEFDETIDKENPSYEVEEKLSEISHYFYMNKLINAFLFDSESYAEMTQYFEAAQ</sequence>
<evidence type="ECO:0000256" key="1">
    <source>
        <dbReference type="SAM" id="SignalP"/>
    </source>
</evidence>
<keyword evidence="3" id="KW-1185">Reference proteome</keyword>
<dbReference type="EMBL" id="CP009417">
    <property type="protein sequence ID" value="AJD93286.1"/>
    <property type="molecule type" value="Genomic_DNA"/>
</dbReference>
<gene>
    <name evidence="2" type="ORF">JMA_39680</name>
</gene>
<reference evidence="2 3" key="1">
    <citation type="submission" date="2014-08" db="EMBL/GenBank/DDBJ databases">
        <title>Complete genome of a marine bacteria Jeotgalibacillus malaysiensis.</title>
        <authorList>
            <person name="Yaakop A.S."/>
            <person name="Chan K.-G."/>
            <person name="Goh K.M."/>
        </authorList>
    </citation>
    <scope>NUCLEOTIDE SEQUENCE [LARGE SCALE GENOMIC DNA]</scope>
    <source>
        <strain evidence="2 3">D5</strain>
        <plasmid evidence="3">Plasmid</plasmid>
    </source>
</reference>
<feature type="chain" id="PRO_5038726068" evidence="1">
    <location>
        <begin position="23"/>
        <end position="247"/>
    </location>
</feature>
<dbReference type="BioCyc" id="JESP1508404:G14D9-13252-MONOMER"/>
<protein>
    <submittedName>
        <fullName evidence="2">Uncharacterized protein</fullName>
    </submittedName>
</protein>
<proteinExistence type="predicted"/>
<organism evidence="2 3">
    <name type="scientific">Jeotgalibacillus malaysiensis</name>
    <dbReference type="NCBI Taxonomy" id="1508404"/>
    <lineage>
        <taxon>Bacteria</taxon>
        <taxon>Bacillati</taxon>
        <taxon>Bacillota</taxon>
        <taxon>Bacilli</taxon>
        <taxon>Bacillales</taxon>
        <taxon>Caryophanaceae</taxon>
        <taxon>Jeotgalibacillus</taxon>
    </lineage>
</organism>
<evidence type="ECO:0000313" key="3">
    <source>
        <dbReference type="Proteomes" id="UP000031449"/>
    </source>
</evidence>
<dbReference type="HOGENOM" id="CLU_1123365_0_0_9"/>
<dbReference type="KEGG" id="jeo:JMA_39680"/>
<evidence type="ECO:0000313" key="2">
    <source>
        <dbReference type="EMBL" id="AJD93286.1"/>
    </source>
</evidence>
<keyword evidence="2" id="KW-0614">Plasmid</keyword>
<geneLocation type="plasmid" evidence="3"/>
<dbReference type="Proteomes" id="UP000031449">
    <property type="component" value="Plasmid unnamed"/>
</dbReference>
<feature type="signal peptide" evidence="1">
    <location>
        <begin position="1"/>
        <end position="22"/>
    </location>
</feature>
<accession>A0A0B5AT37</accession>
<keyword evidence="1" id="KW-0732">Signal</keyword>
<dbReference type="AlphaFoldDB" id="A0A0B5AT37"/>